<dbReference type="Pfam" id="PF10861">
    <property type="entry name" value="DUF2784"/>
    <property type="match status" value="1"/>
</dbReference>
<comment type="caution">
    <text evidence="2">The sequence shown here is derived from an EMBL/GenBank/DDBJ whole genome shotgun (WGS) entry which is preliminary data.</text>
</comment>
<feature type="transmembrane region" description="Helical" evidence="1">
    <location>
        <begin position="98"/>
        <end position="115"/>
    </location>
</feature>
<gene>
    <name evidence="2" type="ORF">HNR23_002424</name>
</gene>
<dbReference type="EMBL" id="JACHDS010000001">
    <property type="protein sequence ID" value="MBB6172364.1"/>
    <property type="molecule type" value="Genomic_DNA"/>
</dbReference>
<evidence type="ECO:0000256" key="1">
    <source>
        <dbReference type="SAM" id="Phobius"/>
    </source>
</evidence>
<feature type="transmembrane region" description="Helical" evidence="1">
    <location>
        <begin position="35"/>
        <end position="57"/>
    </location>
</feature>
<keyword evidence="3" id="KW-1185">Reference proteome</keyword>
<evidence type="ECO:0000313" key="2">
    <source>
        <dbReference type="EMBL" id="MBB6172364.1"/>
    </source>
</evidence>
<sequence>MGYRLIGETAMILHFAFLLYVTLGGFLAWRWPGLIWPHLVCAWYGILITLIGWPCPLTHIEDWGRIRAGQEGLAPTGFIDHYLTGVIYPEQYVDEARFVVGVLIFVSWGGAYLMHRRRSATVGVG</sequence>
<proteinExistence type="predicted"/>
<feature type="transmembrane region" description="Helical" evidence="1">
    <location>
        <begin position="12"/>
        <end position="29"/>
    </location>
</feature>
<keyword evidence="1" id="KW-0812">Transmembrane</keyword>
<dbReference type="InterPro" id="IPR021218">
    <property type="entry name" value="DUF2784"/>
</dbReference>
<protein>
    <recommendedName>
        <fullName evidence="4">DUF2784 domain-containing protein</fullName>
    </recommendedName>
</protein>
<dbReference type="AlphaFoldDB" id="A0A7W9YHU8"/>
<reference evidence="2 3" key="1">
    <citation type="submission" date="2020-08" db="EMBL/GenBank/DDBJ databases">
        <title>Sequencing the genomes of 1000 actinobacteria strains.</title>
        <authorList>
            <person name="Klenk H.-P."/>
        </authorList>
    </citation>
    <scope>NUCLEOTIDE SEQUENCE [LARGE SCALE GENOMIC DNA]</scope>
    <source>
        <strain evidence="2 3">DSM 46659</strain>
    </source>
</reference>
<evidence type="ECO:0000313" key="3">
    <source>
        <dbReference type="Proteomes" id="UP000546642"/>
    </source>
</evidence>
<dbReference type="Proteomes" id="UP000546642">
    <property type="component" value="Unassembled WGS sequence"/>
</dbReference>
<keyword evidence="1" id="KW-0472">Membrane</keyword>
<keyword evidence="1" id="KW-1133">Transmembrane helix</keyword>
<name>A0A7W9YHU8_9ACTN</name>
<organism evidence="2 3">
    <name type="scientific">Nocardiopsis mwathae</name>
    <dbReference type="NCBI Taxonomy" id="1472723"/>
    <lineage>
        <taxon>Bacteria</taxon>
        <taxon>Bacillati</taxon>
        <taxon>Actinomycetota</taxon>
        <taxon>Actinomycetes</taxon>
        <taxon>Streptosporangiales</taxon>
        <taxon>Nocardiopsidaceae</taxon>
        <taxon>Nocardiopsis</taxon>
    </lineage>
</organism>
<dbReference type="RefSeq" id="WP_184075666.1">
    <property type="nucleotide sequence ID" value="NZ_JACHDS010000001.1"/>
</dbReference>
<accession>A0A7W9YHU8</accession>
<evidence type="ECO:0008006" key="4">
    <source>
        <dbReference type="Google" id="ProtNLM"/>
    </source>
</evidence>